<dbReference type="AlphaFoldDB" id="X5E7V1"/>
<dbReference type="HOGENOM" id="CLU_096009_1_0_11"/>
<dbReference type="InterPro" id="IPR050109">
    <property type="entry name" value="HTH-type_TetR-like_transc_reg"/>
</dbReference>
<evidence type="ECO:0000256" key="2">
    <source>
        <dbReference type="ARBA" id="ARBA00023125"/>
    </source>
</evidence>
<dbReference type="GO" id="GO:0003700">
    <property type="term" value="F:DNA-binding transcription factor activity"/>
    <property type="evidence" value="ECO:0007669"/>
    <property type="project" value="TreeGrafter"/>
</dbReference>
<protein>
    <submittedName>
        <fullName evidence="6">Transcriptional regulator, TetR-family</fullName>
    </submittedName>
</protein>
<dbReference type="SUPFAM" id="SSF46689">
    <property type="entry name" value="Homeodomain-like"/>
    <property type="match status" value="1"/>
</dbReference>
<reference evidence="6 7" key="1">
    <citation type="journal article" date="2015" name="Int. J. Syst. Evol. Microbiol.">
        <title>Revisiting Corynebacterium glyciniphilum (ex Kubota et al., 1972) sp. nov., nom. rev., isolated from putrefied banana.</title>
        <authorList>
            <person name="Al-Dilaimi A."/>
            <person name="Bednarz H."/>
            <person name="Lomker A."/>
            <person name="Niehaus K."/>
            <person name="Kalinowski J."/>
            <person name="Ruckert C."/>
        </authorList>
    </citation>
    <scope>NUCLEOTIDE SEQUENCE [LARGE SCALE GENOMIC DNA]</scope>
    <source>
        <strain evidence="6">AJ 3170</strain>
    </source>
</reference>
<dbReference type="PANTHER" id="PTHR30055:SF234">
    <property type="entry name" value="HTH-TYPE TRANSCRIPTIONAL REGULATOR BETI"/>
    <property type="match status" value="1"/>
</dbReference>
<dbReference type="Proteomes" id="UP000023703">
    <property type="component" value="Chromosome"/>
</dbReference>
<evidence type="ECO:0000313" key="7">
    <source>
        <dbReference type="Proteomes" id="UP000023703"/>
    </source>
</evidence>
<organism evidence="6 7">
    <name type="scientific">Corynebacterium glyciniphilum AJ 3170</name>
    <dbReference type="NCBI Taxonomy" id="1404245"/>
    <lineage>
        <taxon>Bacteria</taxon>
        <taxon>Bacillati</taxon>
        <taxon>Actinomycetota</taxon>
        <taxon>Actinomycetes</taxon>
        <taxon>Mycobacteriales</taxon>
        <taxon>Corynebacteriaceae</taxon>
        <taxon>Corynebacterium</taxon>
    </lineage>
</organism>
<evidence type="ECO:0000313" key="6">
    <source>
        <dbReference type="EMBL" id="AHW63520.1"/>
    </source>
</evidence>
<dbReference type="PANTHER" id="PTHR30055">
    <property type="entry name" value="HTH-TYPE TRANSCRIPTIONAL REGULATOR RUTR"/>
    <property type="match status" value="1"/>
</dbReference>
<dbReference type="Gene3D" id="1.10.357.10">
    <property type="entry name" value="Tetracycline Repressor, domain 2"/>
    <property type="match status" value="1"/>
</dbReference>
<dbReference type="PROSITE" id="PS50977">
    <property type="entry name" value="HTH_TETR_2"/>
    <property type="match status" value="1"/>
</dbReference>
<keyword evidence="1" id="KW-0805">Transcription regulation</keyword>
<keyword evidence="3" id="KW-0804">Transcription</keyword>
<name>X5E7V1_9CORY</name>
<dbReference type="EMBL" id="CP006842">
    <property type="protein sequence ID" value="AHW63520.1"/>
    <property type="molecule type" value="Genomic_DNA"/>
</dbReference>
<feature type="DNA-binding region" description="H-T-H motif" evidence="4">
    <location>
        <begin position="18"/>
        <end position="37"/>
    </location>
</feature>
<evidence type="ECO:0000256" key="4">
    <source>
        <dbReference type="PROSITE-ProRule" id="PRU00335"/>
    </source>
</evidence>
<dbReference type="GO" id="GO:0000976">
    <property type="term" value="F:transcription cis-regulatory region binding"/>
    <property type="evidence" value="ECO:0007669"/>
    <property type="project" value="TreeGrafter"/>
</dbReference>
<dbReference type="InterPro" id="IPR001647">
    <property type="entry name" value="HTH_TetR"/>
</dbReference>
<dbReference type="Pfam" id="PF00440">
    <property type="entry name" value="TetR_N"/>
    <property type="match status" value="1"/>
</dbReference>
<feature type="domain" description="HTH tetR-type" evidence="5">
    <location>
        <begin position="1"/>
        <end position="55"/>
    </location>
</feature>
<evidence type="ECO:0000259" key="5">
    <source>
        <dbReference type="PROSITE" id="PS50977"/>
    </source>
</evidence>
<dbReference type="OrthoDB" id="3691941at2"/>
<gene>
    <name evidence="6" type="ORF">CGLY_05360</name>
</gene>
<keyword evidence="2 4" id="KW-0238">DNA-binding</keyword>
<proteinExistence type="predicted"/>
<dbReference type="eggNOG" id="COG1309">
    <property type="taxonomic scope" value="Bacteria"/>
</dbReference>
<dbReference type="InterPro" id="IPR009057">
    <property type="entry name" value="Homeodomain-like_sf"/>
</dbReference>
<dbReference type="KEGG" id="cgy:CGLY_05360"/>
<evidence type="ECO:0000256" key="3">
    <source>
        <dbReference type="ARBA" id="ARBA00023163"/>
    </source>
</evidence>
<sequence length="197" mass="21115">MLDAASVVFGERGYAGATTDAIADAAGLSQAYVVRTFGSKENLFAETASRAIDRIASVFRDTGARSPASDGEMQAILGRAYVNLVADRGVLLTTMHLFTLGHHPRFGPLARDGMLGIYRVLRDEVGLTDAQCEAFLAKGMLINTVLGLGLPEVVDDNPDARNLMTCIFEDNTSEVLTLTAEQEPLGPARRNTRRGPS</sequence>
<evidence type="ECO:0000256" key="1">
    <source>
        <dbReference type="ARBA" id="ARBA00023015"/>
    </source>
</evidence>
<accession>X5E7V1</accession>
<dbReference type="PRINTS" id="PR00455">
    <property type="entry name" value="HTHTETR"/>
</dbReference>
<keyword evidence="7" id="KW-1185">Reference proteome</keyword>